<dbReference type="PROSITE" id="PS51910">
    <property type="entry name" value="GH18_2"/>
    <property type="match status" value="1"/>
</dbReference>
<keyword evidence="1" id="KW-0732">Signal</keyword>
<evidence type="ECO:0000313" key="4">
    <source>
        <dbReference type="Proteomes" id="UP000286045"/>
    </source>
</evidence>
<dbReference type="EMBL" id="RYZI01000011">
    <property type="protein sequence ID" value="RWA14213.1"/>
    <property type="molecule type" value="Genomic_DNA"/>
</dbReference>
<dbReference type="Pfam" id="PF00704">
    <property type="entry name" value="Glyco_hydro_18"/>
    <property type="match status" value="1"/>
</dbReference>
<reference evidence="3 4" key="1">
    <citation type="submission" date="2018-12" db="EMBL/GenBank/DDBJ databases">
        <title>Draft genome sequence of Xylaria grammica IHI A82.</title>
        <authorList>
            <person name="Buettner E."/>
            <person name="Kellner H."/>
        </authorList>
    </citation>
    <scope>NUCLEOTIDE SEQUENCE [LARGE SCALE GENOMIC DNA]</scope>
    <source>
        <strain evidence="3 4">IHI A82</strain>
    </source>
</reference>
<evidence type="ECO:0000256" key="1">
    <source>
        <dbReference type="SAM" id="SignalP"/>
    </source>
</evidence>
<dbReference type="Proteomes" id="UP000286045">
    <property type="component" value="Unassembled WGS sequence"/>
</dbReference>
<accession>A0A439DIK9</accession>
<sequence>MYFARPLVWANVLAFSTLTPAFRNALYIDEWHPGIPTNHSITTGITHVIMAFVDPLNFSTVSGLPSAPLMPVGDVRTNFDNGTKVRVALGGWGPYSASFGLVSTAENRTTFAANLADWVEQQGYDFVGEWSPIAIN</sequence>
<evidence type="ECO:0000259" key="2">
    <source>
        <dbReference type="PROSITE" id="PS51910"/>
    </source>
</evidence>
<comment type="caution">
    <text evidence="3">The sequence shown here is derived from an EMBL/GenBank/DDBJ whole genome shotgun (WGS) entry which is preliminary data.</text>
</comment>
<gene>
    <name evidence="3" type="ORF">EKO27_g900</name>
</gene>
<name>A0A439DIK9_9PEZI</name>
<dbReference type="InterPro" id="IPR001223">
    <property type="entry name" value="Glyco_hydro18_cat"/>
</dbReference>
<organism evidence="3 4">
    <name type="scientific">Xylaria grammica</name>
    <dbReference type="NCBI Taxonomy" id="363999"/>
    <lineage>
        <taxon>Eukaryota</taxon>
        <taxon>Fungi</taxon>
        <taxon>Dikarya</taxon>
        <taxon>Ascomycota</taxon>
        <taxon>Pezizomycotina</taxon>
        <taxon>Sordariomycetes</taxon>
        <taxon>Xylariomycetidae</taxon>
        <taxon>Xylariales</taxon>
        <taxon>Xylariaceae</taxon>
        <taxon>Xylaria</taxon>
    </lineage>
</organism>
<dbReference type="InterPro" id="IPR017853">
    <property type="entry name" value="GH"/>
</dbReference>
<dbReference type="STRING" id="363999.A0A439DIK9"/>
<feature type="signal peptide" evidence="1">
    <location>
        <begin position="1"/>
        <end position="21"/>
    </location>
</feature>
<dbReference type="AlphaFoldDB" id="A0A439DIK9"/>
<protein>
    <recommendedName>
        <fullName evidence="2">GH18 domain-containing protein</fullName>
    </recommendedName>
</protein>
<feature type="domain" description="GH18" evidence="2">
    <location>
        <begin position="22"/>
        <end position="136"/>
    </location>
</feature>
<dbReference type="GO" id="GO:0005975">
    <property type="term" value="P:carbohydrate metabolic process"/>
    <property type="evidence" value="ECO:0007669"/>
    <property type="project" value="InterPro"/>
</dbReference>
<proteinExistence type="predicted"/>
<evidence type="ECO:0000313" key="3">
    <source>
        <dbReference type="EMBL" id="RWA14213.1"/>
    </source>
</evidence>
<dbReference type="SUPFAM" id="SSF51445">
    <property type="entry name" value="(Trans)glycosidases"/>
    <property type="match status" value="1"/>
</dbReference>
<dbReference type="Gene3D" id="3.20.20.80">
    <property type="entry name" value="Glycosidases"/>
    <property type="match status" value="1"/>
</dbReference>
<keyword evidence="4" id="KW-1185">Reference proteome</keyword>
<feature type="chain" id="PRO_5019282888" description="GH18 domain-containing protein" evidence="1">
    <location>
        <begin position="22"/>
        <end position="136"/>
    </location>
</feature>